<evidence type="ECO:0000313" key="2">
    <source>
        <dbReference type="Proteomes" id="UP000004508"/>
    </source>
</evidence>
<dbReference type="EMBL" id="ADVG01000004">
    <property type="protein sequence ID" value="EFH81608.1"/>
    <property type="molecule type" value="Genomic_DNA"/>
</dbReference>
<organism evidence="1 2">
    <name type="scientific">Ktedonobacter racemifer DSM 44963</name>
    <dbReference type="NCBI Taxonomy" id="485913"/>
    <lineage>
        <taxon>Bacteria</taxon>
        <taxon>Bacillati</taxon>
        <taxon>Chloroflexota</taxon>
        <taxon>Ktedonobacteria</taxon>
        <taxon>Ktedonobacterales</taxon>
        <taxon>Ktedonobacteraceae</taxon>
        <taxon>Ktedonobacter</taxon>
    </lineage>
</organism>
<reference evidence="1 2" key="1">
    <citation type="journal article" date="2011" name="Stand. Genomic Sci.">
        <title>Non-contiguous finished genome sequence and contextual data of the filamentous soil bacterium Ktedonobacter racemifer type strain (SOSP1-21).</title>
        <authorList>
            <person name="Chang Y.J."/>
            <person name="Land M."/>
            <person name="Hauser L."/>
            <person name="Chertkov O."/>
            <person name="Del Rio T.G."/>
            <person name="Nolan M."/>
            <person name="Copeland A."/>
            <person name="Tice H."/>
            <person name="Cheng J.F."/>
            <person name="Lucas S."/>
            <person name="Han C."/>
            <person name="Goodwin L."/>
            <person name="Pitluck S."/>
            <person name="Ivanova N."/>
            <person name="Ovchinikova G."/>
            <person name="Pati A."/>
            <person name="Chen A."/>
            <person name="Palaniappan K."/>
            <person name="Mavromatis K."/>
            <person name="Liolios K."/>
            <person name="Brettin T."/>
            <person name="Fiebig A."/>
            <person name="Rohde M."/>
            <person name="Abt B."/>
            <person name="Goker M."/>
            <person name="Detter J.C."/>
            <person name="Woyke T."/>
            <person name="Bristow J."/>
            <person name="Eisen J.A."/>
            <person name="Markowitz V."/>
            <person name="Hugenholtz P."/>
            <person name="Kyrpides N.C."/>
            <person name="Klenk H.P."/>
            <person name="Lapidus A."/>
        </authorList>
    </citation>
    <scope>NUCLEOTIDE SEQUENCE [LARGE SCALE GENOMIC DNA]</scope>
    <source>
        <strain evidence="2">DSM 44963</strain>
    </source>
</reference>
<sequence>MLPVFMEVSKRRRTPSLVQIHWDDMIERKMSLDSVVHLSERGVSLLVFRSPLIMNTKRRNEEPNHETTVLA</sequence>
<name>D6U528_KTERA</name>
<gene>
    <name evidence="1" type="ORF">Krac_2341</name>
</gene>
<evidence type="ECO:0000313" key="1">
    <source>
        <dbReference type="EMBL" id="EFH81608.1"/>
    </source>
</evidence>
<dbReference type="AlphaFoldDB" id="D6U528"/>
<protein>
    <submittedName>
        <fullName evidence="1">Uncharacterized protein</fullName>
    </submittedName>
</protein>
<accession>D6U528</accession>
<proteinExistence type="predicted"/>
<dbReference type="InParanoid" id="D6U528"/>
<comment type="caution">
    <text evidence="1">The sequence shown here is derived from an EMBL/GenBank/DDBJ whole genome shotgun (WGS) entry which is preliminary data.</text>
</comment>
<keyword evidence="2" id="KW-1185">Reference proteome</keyword>
<dbReference type="Proteomes" id="UP000004508">
    <property type="component" value="Unassembled WGS sequence"/>
</dbReference>